<name>A0A9E2BJA9_PSYF1</name>
<feature type="compositionally biased region" description="Basic residues" evidence="1">
    <location>
        <begin position="1"/>
        <end position="13"/>
    </location>
</feature>
<proteinExistence type="predicted"/>
<protein>
    <submittedName>
        <fullName evidence="2">Uncharacterized protein</fullName>
    </submittedName>
</protein>
<accession>A0A9E2BJA9</accession>
<evidence type="ECO:0000256" key="1">
    <source>
        <dbReference type="SAM" id="MobiDB-lite"/>
    </source>
</evidence>
<evidence type="ECO:0000313" key="3">
    <source>
        <dbReference type="Proteomes" id="UP000811545"/>
    </source>
</evidence>
<dbReference type="Proteomes" id="UP000811545">
    <property type="component" value="Unassembled WGS sequence"/>
</dbReference>
<reference evidence="2 3" key="1">
    <citation type="journal article" date="2021" name="bioRxiv">
        <title>Unique metabolic strategies in Hadean analogues reveal hints for primordial physiology.</title>
        <authorList>
            <person name="Nobu M.K."/>
            <person name="Nakai R."/>
            <person name="Tamazawa S."/>
            <person name="Mori H."/>
            <person name="Toyoda A."/>
            <person name="Ijiri A."/>
            <person name="Suzuki S."/>
            <person name="Kurokawa K."/>
            <person name="Kamagata Y."/>
            <person name="Tamaki H."/>
        </authorList>
    </citation>
    <scope>NUCLEOTIDE SEQUENCE [LARGE SCALE GENOMIC DNA]</scope>
    <source>
        <strain evidence="2">BS525</strain>
    </source>
</reference>
<dbReference type="EMBL" id="QLTW01000373">
    <property type="protein sequence ID" value="MBT9146196.1"/>
    <property type="molecule type" value="Genomic_DNA"/>
</dbReference>
<sequence length="48" mass="5911">MDSTKSRKKKRRKEPKEKGLEEELNIRYHDVNPQWNYTISPRKSHDKK</sequence>
<dbReference type="AlphaFoldDB" id="A0A9E2BJA9"/>
<comment type="caution">
    <text evidence="2">The sequence shown here is derived from an EMBL/GenBank/DDBJ whole genome shotgun (WGS) entry which is preliminary data.</text>
</comment>
<evidence type="ECO:0000313" key="2">
    <source>
        <dbReference type="EMBL" id="MBT9146196.1"/>
    </source>
</evidence>
<gene>
    <name evidence="2" type="ORF">DDT42_02078</name>
</gene>
<feature type="region of interest" description="Disordered" evidence="1">
    <location>
        <begin position="1"/>
        <end position="25"/>
    </location>
</feature>
<organism evidence="2 3">
    <name type="scientific">Psychracetigena formicireducens</name>
    <dbReference type="NCBI Taxonomy" id="2986056"/>
    <lineage>
        <taxon>Bacteria</taxon>
        <taxon>Bacillati</taxon>
        <taxon>Candidatus Lithacetigenota</taxon>
        <taxon>Candidatus Psychracetigena</taxon>
    </lineage>
</organism>
<feature type="compositionally biased region" description="Basic and acidic residues" evidence="1">
    <location>
        <begin position="14"/>
        <end position="25"/>
    </location>
</feature>